<evidence type="ECO:0000313" key="1">
    <source>
        <dbReference type="EMBL" id="KAB2612558.1"/>
    </source>
</evidence>
<proteinExistence type="predicted"/>
<reference evidence="1 2" key="1">
    <citation type="submission" date="2019-09" db="EMBL/GenBank/DDBJ databases">
        <authorList>
            <person name="Ou C."/>
        </authorList>
    </citation>
    <scope>NUCLEOTIDE SEQUENCE [LARGE SCALE GENOMIC DNA]</scope>
    <source>
        <strain evidence="1">S2</strain>
        <tissue evidence="1">Leaf</tissue>
    </source>
</reference>
<dbReference type="InterPro" id="IPR012258">
    <property type="entry name" value="Acyl-CoA_oxidase"/>
</dbReference>
<dbReference type="GO" id="GO:0005777">
    <property type="term" value="C:peroxisome"/>
    <property type="evidence" value="ECO:0007669"/>
    <property type="project" value="InterPro"/>
</dbReference>
<dbReference type="GO" id="GO:0005504">
    <property type="term" value="F:fatty acid binding"/>
    <property type="evidence" value="ECO:0007669"/>
    <property type="project" value="TreeGrafter"/>
</dbReference>
<dbReference type="PANTHER" id="PTHR10909">
    <property type="entry name" value="ELECTRON TRANSPORT OXIDOREDUCTASE"/>
    <property type="match status" value="1"/>
</dbReference>
<dbReference type="EMBL" id="SMOL01000458">
    <property type="protein sequence ID" value="KAB2612558.1"/>
    <property type="molecule type" value="Genomic_DNA"/>
</dbReference>
<reference evidence="2" key="2">
    <citation type="submission" date="2019-10" db="EMBL/GenBank/DDBJ databases">
        <title>A de novo genome assembly of a pear dwarfing rootstock.</title>
        <authorList>
            <person name="Wang F."/>
            <person name="Wang J."/>
            <person name="Li S."/>
            <person name="Zhang Y."/>
            <person name="Fang M."/>
            <person name="Ma L."/>
            <person name="Zhao Y."/>
            <person name="Jiang S."/>
        </authorList>
    </citation>
    <scope>NUCLEOTIDE SEQUENCE [LARGE SCALE GENOMIC DNA]</scope>
</reference>
<dbReference type="SUPFAM" id="SSF56645">
    <property type="entry name" value="Acyl-CoA dehydrogenase NM domain-like"/>
    <property type="match status" value="1"/>
</dbReference>
<protein>
    <submittedName>
        <fullName evidence="1">Acyl-coenzyme A oxidase 3</fullName>
    </submittedName>
</protein>
<comment type="caution">
    <text evidence="1">The sequence shown here is derived from an EMBL/GenBank/DDBJ whole genome shotgun (WGS) entry which is preliminary data.</text>
</comment>
<evidence type="ECO:0000313" key="2">
    <source>
        <dbReference type="Proteomes" id="UP000327157"/>
    </source>
</evidence>
<accession>A0A5N5GB70</accession>
<dbReference type="GO" id="GO:0055088">
    <property type="term" value="P:lipid homeostasis"/>
    <property type="evidence" value="ECO:0007669"/>
    <property type="project" value="TreeGrafter"/>
</dbReference>
<sequence length="168" mass="18688">MTMKRIAYLLDRGVFKDWLTDKGVDAELRKFALFEVIVIYDHSFAVKLGAHLGGAIQVFGTKRHHDKWLRNTENYAIMGCFAMSELGHGSNVRAIETVTTYDSNTGEFVISTPCESAQKYWIGAAANRFAAFMAPLTWGRVTIAVSAVYSSQISIAIAIRYSLTRPIA</sequence>
<dbReference type="Proteomes" id="UP000327157">
    <property type="component" value="Chromosome 9"/>
</dbReference>
<dbReference type="InterPro" id="IPR009100">
    <property type="entry name" value="AcylCoA_DH/oxidase_NM_dom_sf"/>
</dbReference>
<dbReference type="AlphaFoldDB" id="A0A5N5GB70"/>
<organism evidence="1 2">
    <name type="scientific">Pyrus ussuriensis x Pyrus communis</name>
    <dbReference type="NCBI Taxonomy" id="2448454"/>
    <lineage>
        <taxon>Eukaryota</taxon>
        <taxon>Viridiplantae</taxon>
        <taxon>Streptophyta</taxon>
        <taxon>Embryophyta</taxon>
        <taxon>Tracheophyta</taxon>
        <taxon>Spermatophyta</taxon>
        <taxon>Magnoliopsida</taxon>
        <taxon>eudicotyledons</taxon>
        <taxon>Gunneridae</taxon>
        <taxon>Pentapetalae</taxon>
        <taxon>rosids</taxon>
        <taxon>fabids</taxon>
        <taxon>Rosales</taxon>
        <taxon>Rosaceae</taxon>
        <taxon>Amygdaloideae</taxon>
        <taxon>Maleae</taxon>
        <taxon>Pyrus</taxon>
    </lineage>
</organism>
<dbReference type="PANTHER" id="PTHR10909:SF352">
    <property type="entry name" value="ACYL-COENZYME A OXIDASE-LIKE PROTEIN"/>
    <property type="match status" value="1"/>
</dbReference>
<dbReference type="GO" id="GO:0003997">
    <property type="term" value="F:acyl-CoA oxidase activity"/>
    <property type="evidence" value="ECO:0007669"/>
    <property type="project" value="InterPro"/>
</dbReference>
<keyword evidence="2" id="KW-1185">Reference proteome</keyword>
<name>A0A5N5GB70_9ROSA</name>
<dbReference type="InterPro" id="IPR046373">
    <property type="entry name" value="Acyl-CoA_Oxase/DH_mid-dom_sf"/>
</dbReference>
<dbReference type="GO" id="GO:0033540">
    <property type="term" value="P:fatty acid beta-oxidation using acyl-CoA oxidase"/>
    <property type="evidence" value="ECO:0007669"/>
    <property type="project" value="TreeGrafter"/>
</dbReference>
<dbReference type="OrthoDB" id="538336at2759"/>
<gene>
    <name evidence="1" type="ORF">D8674_034874</name>
</gene>
<dbReference type="GO" id="GO:0071949">
    <property type="term" value="F:FAD binding"/>
    <property type="evidence" value="ECO:0007669"/>
    <property type="project" value="InterPro"/>
</dbReference>
<reference evidence="1 2" key="3">
    <citation type="submission" date="2019-11" db="EMBL/GenBank/DDBJ databases">
        <title>A de novo genome assembly of a pear dwarfing rootstock.</title>
        <authorList>
            <person name="Wang F."/>
            <person name="Wang J."/>
            <person name="Li S."/>
            <person name="Zhang Y."/>
            <person name="Fang M."/>
            <person name="Ma L."/>
            <person name="Zhao Y."/>
            <person name="Jiang S."/>
        </authorList>
    </citation>
    <scope>NUCLEOTIDE SEQUENCE [LARGE SCALE GENOMIC DNA]</scope>
    <source>
        <strain evidence="1">S2</strain>
        <tissue evidence="1">Leaf</tissue>
    </source>
</reference>
<dbReference type="Gene3D" id="2.40.110.10">
    <property type="entry name" value="Butyryl-CoA Dehydrogenase, subunit A, domain 2"/>
    <property type="match status" value="1"/>
</dbReference>